<evidence type="ECO:0000256" key="6">
    <source>
        <dbReference type="ARBA" id="ARBA00034617"/>
    </source>
</evidence>
<evidence type="ECO:0000256" key="5">
    <source>
        <dbReference type="ARBA" id="ARBA00023235"/>
    </source>
</evidence>
<evidence type="ECO:0000256" key="3">
    <source>
        <dbReference type="ARBA" id="ARBA00022806"/>
    </source>
</evidence>
<feature type="compositionally biased region" description="Low complexity" evidence="10">
    <location>
        <begin position="395"/>
        <end position="415"/>
    </location>
</feature>
<dbReference type="PANTHER" id="PTHR11070:SF63">
    <property type="entry name" value="DNA HELICASE IV"/>
    <property type="match status" value="1"/>
</dbReference>
<evidence type="ECO:0000259" key="11">
    <source>
        <dbReference type="PROSITE" id="PS51198"/>
    </source>
</evidence>
<dbReference type="Gene3D" id="3.40.50.300">
    <property type="entry name" value="P-loop containing nucleotide triphosphate hydrolases"/>
    <property type="match status" value="3"/>
</dbReference>
<keyword evidence="3 9" id="KW-0347">Helicase</keyword>
<evidence type="ECO:0000256" key="10">
    <source>
        <dbReference type="SAM" id="MobiDB-lite"/>
    </source>
</evidence>
<keyword evidence="2 9" id="KW-0378">Hydrolase</keyword>
<dbReference type="PATRIC" id="fig|1315283.4.peg.2022"/>
<comment type="catalytic activity">
    <reaction evidence="6">
        <text>Couples ATP hydrolysis with the unwinding of duplex DNA by translocating in the 3'-5' direction.</text>
        <dbReference type="EC" id="5.6.2.4"/>
    </reaction>
</comment>
<dbReference type="GO" id="GO:0005524">
    <property type="term" value="F:ATP binding"/>
    <property type="evidence" value="ECO:0007669"/>
    <property type="project" value="UniProtKB-UniRule"/>
</dbReference>
<keyword evidence="5" id="KW-0413">Isomerase</keyword>
<dbReference type="CDD" id="cd18807">
    <property type="entry name" value="SF1_C_UvrD"/>
    <property type="match status" value="1"/>
</dbReference>
<reference evidence="12 13" key="1">
    <citation type="submission" date="2015-03" db="EMBL/GenBank/DDBJ databases">
        <authorList>
            <person name="Murphy D."/>
        </authorList>
    </citation>
    <scope>NUCLEOTIDE SEQUENCE [LARGE SCALE GENOMIC DNA]</scope>
    <source>
        <strain evidence="12 13">KMM 520</strain>
    </source>
</reference>
<dbReference type="InterPro" id="IPR014016">
    <property type="entry name" value="UvrD-like_ATP-bd"/>
</dbReference>
<dbReference type="PROSITE" id="PS51198">
    <property type="entry name" value="UVRD_HELICASE_ATP_BIND"/>
    <property type="match status" value="1"/>
</dbReference>
<dbReference type="OrthoDB" id="5298826at2"/>
<evidence type="ECO:0000256" key="8">
    <source>
        <dbReference type="ARBA" id="ARBA00048988"/>
    </source>
</evidence>
<sequence>MAQHFATPSWLGRFFTRIKLLSIEQESLVIEFKNATKQSFLIRGFNDFAQLQNRIFSANINLILGENSAHTAISFLNKAQAKALNIVINQHFAQALEHKINNAKALLKRTALDEYLRDSNTTILSAEVFSLSERYQKNHNVWQGHLSSSSSQFLSVLASAKNRSDAIAQLRNKYERKQLAQRADFYNNVESNPLTNEQRLAVIRNNDKNLVLAAAGTGKTSVMVAKALDLIATKQAMPEQILILAYNKTAAQELKTRFIKRGQQAKLASKPPEVLTFHALGLQLLQQAGKSCDISPFVSDFGALSSWLTLWLSEQIQAQPVLLSAFIAMLDKPLVSYDIHKNKLNATQVLAILKDSGQLKHEVDKYLKCLAAIRAEQLTDSEITQRLKRQNNQLNTEQSSTNQLNTSQTNSNQKNTNHHSAAAQLLIAIHRAYKAQLIAQNCIDFDDMILQATQAVNKQQVNVPWQHILVDEFQDISAARMALLNSLIKHGHKVRFTAVGDDWQAIYRFSGGNLALTTRFNELVGSHSLTLLQKTFRYNNSISDVAGRFVMQNPEQYKKHIITHTQVAEPQVILLDDVYQGKKSLALKTQQTINTIQKHHANASIAVLSRYRYTLNKVQQHLASQQKNANVVFLTLHSAKGLEADYCIIIGLEQGKFGFPSSQQNNPLLEALLPSQDTFAYSEERRLLYVGLTRAKHKAYLIADSKQPSLFVKELINDNYPIHVVSTLFSK</sequence>
<evidence type="ECO:0000256" key="7">
    <source>
        <dbReference type="ARBA" id="ARBA00034808"/>
    </source>
</evidence>
<evidence type="ECO:0000256" key="2">
    <source>
        <dbReference type="ARBA" id="ARBA00022801"/>
    </source>
</evidence>
<organism evidence="12">
    <name type="scientific">Pseudoalteromonas translucida KMM 520</name>
    <dbReference type="NCBI Taxonomy" id="1315283"/>
    <lineage>
        <taxon>Bacteria</taxon>
        <taxon>Pseudomonadati</taxon>
        <taxon>Pseudomonadota</taxon>
        <taxon>Gammaproteobacteria</taxon>
        <taxon>Alteromonadales</taxon>
        <taxon>Pseudoalteromonadaceae</taxon>
        <taxon>Pseudoalteromonas</taxon>
    </lineage>
</organism>
<dbReference type="AlphaFoldDB" id="A0A0U2LNY8"/>
<dbReference type="EC" id="5.6.2.4" evidence="7"/>
<dbReference type="InterPro" id="IPR027417">
    <property type="entry name" value="P-loop_NTPase"/>
</dbReference>
<evidence type="ECO:0000313" key="12">
    <source>
        <dbReference type="EMBL" id="ALS33430.1"/>
    </source>
</evidence>
<dbReference type="InterPro" id="IPR014017">
    <property type="entry name" value="DNA_helicase_UvrD-like_C"/>
</dbReference>
<dbReference type="GO" id="GO:0043138">
    <property type="term" value="F:3'-5' DNA helicase activity"/>
    <property type="evidence" value="ECO:0007669"/>
    <property type="project" value="UniProtKB-EC"/>
</dbReference>
<proteinExistence type="predicted"/>
<keyword evidence="4 9" id="KW-0067">ATP-binding</keyword>
<dbReference type="RefSeq" id="WP_058373680.1">
    <property type="nucleotide sequence ID" value="NZ_CP011034.1"/>
</dbReference>
<feature type="binding site" evidence="9">
    <location>
        <begin position="213"/>
        <end position="220"/>
    </location>
    <ligand>
        <name>ATP</name>
        <dbReference type="ChEBI" id="CHEBI:30616"/>
    </ligand>
</feature>
<evidence type="ECO:0000256" key="4">
    <source>
        <dbReference type="ARBA" id="ARBA00022840"/>
    </source>
</evidence>
<dbReference type="SUPFAM" id="SSF52540">
    <property type="entry name" value="P-loop containing nucleoside triphosphate hydrolases"/>
    <property type="match status" value="1"/>
</dbReference>
<comment type="catalytic activity">
    <reaction evidence="8">
        <text>ATP + H2O = ADP + phosphate + H(+)</text>
        <dbReference type="Rhea" id="RHEA:13065"/>
        <dbReference type="ChEBI" id="CHEBI:15377"/>
        <dbReference type="ChEBI" id="CHEBI:15378"/>
        <dbReference type="ChEBI" id="CHEBI:30616"/>
        <dbReference type="ChEBI" id="CHEBI:43474"/>
        <dbReference type="ChEBI" id="CHEBI:456216"/>
        <dbReference type="EC" id="5.6.2.4"/>
    </reaction>
</comment>
<dbReference type="GO" id="GO:0016887">
    <property type="term" value="F:ATP hydrolysis activity"/>
    <property type="evidence" value="ECO:0007669"/>
    <property type="project" value="RHEA"/>
</dbReference>
<dbReference type="Pfam" id="PF13361">
    <property type="entry name" value="UvrD_C"/>
    <property type="match status" value="1"/>
</dbReference>
<protein>
    <recommendedName>
        <fullName evidence="7">DNA 3'-5' helicase</fullName>
        <ecNumber evidence="7">5.6.2.4</ecNumber>
    </recommendedName>
</protein>
<evidence type="ECO:0000313" key="13">
    <source>
        <dbReference type="Proteomes" id="UP000065261"/>
    </source>
</evidence>
<dbReference type="InterPro" id="IPR000212">
    <property type="entry name" value="DNA_helicase_UvrD/REP"/>
</dbReference>
<dbReference type="KEGG" id="ptn:PTRA_a2325"/>
<evidence type="ECO:0000256" key="9">
    <source>
        <dbReference type="PROSITE-ProRule" id="PRU00560"/>
    </source>
</evidence>
<dbReference type="Proteomes" id="UP000065261">
    <property type="component" value="Chromosome I"/>
</dbReference>
<feature type="domain" description="UvrD-like helicase ATP-binding" evidence="11">
    <location>
        <begin position="192"/>
        <end position="539"/>
    </location>
</feature>
<dbReference type="PANTHER" id="PTHR11070">
    <property type="entry name" value="UVRD / RECB / PCRA DNA HELICASE FAMILY MEMBER"/>
    <property type="match status" value="1"/>
</dbReference>
<dbReference type="GO" id="GO:0000725">
    <property type="term" value="P:recombinational repair"/>
    <property type="evidence" value="ECO:0007669"/>
    <property type="project" value="TreeGrafter"/>
</dbReference>
<keyword evidence="1 9" id="KW-0547">Nucleotide-binding</keyword>
<dbReference type="GO" id="GO:0005829">
    <property type="term" value="C:cytosol"/>
    <property type="evidence" value="ECO:0007669"/>
    <property type="project" value="TreeGrafter"/>
</dbReference>
<dbReference type="EMBL" id="CP011034">
    <property type="protein sequence ID" value="ALS33430.1"/>
    <property type="molecule type" value="Genomic_DNA"/>
</dbReference>
<accession>A0A0U2LNY8</accession>
<gene>
    <name evidence="12" type="primary">helD</name>
    <name evidence="12" type="ORF">PTRA_a2325</name>
</gene>
<evidence type="ECO:0000256" key="1">
    <source>
        <dbReference type="ARBA" id="ARBA00022741"/>
    </source>
</evidence>
<feature type="region of interest" description="Disordered" evidence="10">
    <location>
        <begin position="391"/>
        <end position="417"/>
    </location>
</feature>
<dbReference type="Pfam" id="PF00580">
    <property type="entry name" value="UvrD-helicase"/>
    <property type="match status" value="1"/>
</dbReference>
<name>A0A0U2LNY8_9GAMM</name>
<dbReference type="GO" id="GO:0003677">
    <property type="term" value="F:DNA binding"/>
    <property type="evidence" value="ECO:0007669"/>
    <property type="project" value="InterPro"/>
</dbReference>